<evidence type="ECO:0000256" key="1">
    <source>
        <dbReference type="SAM" id="MobiDB-lite"/>
    </source>
</evidence>
<proteinExistence type="predicted"/>
<dbReference type="AlphaFoldDB" id="A0AAW1R2P5"/>
<evidence type="ECO:0000313" key="3">
    <source>
        <dbReference type="Proteomes" id="UP001438707"/>
    </source>
</evidence>
<organism evidence="2 3">
    <name type="scientific">Apatococcus lobatus</name>
    <dbReference type="NCBI Taxonomy" id="904363"/>
    <lineage>
        <taxon>Eukaryota</taxon>
        <taxon>Viridiplantae</taxon>
        <taxon>Chlorophyta</taxon>
        <taxon>core chlorophytes</taxon>
        <taxon>Trebouxiophyceae</taxon>
        <taxon>Chlorellales</taxon>
        <taxon>Chlorellaceae</taxon>
        <taxon>Apatococcus</taxon>
    </lineage>
</organism>
<feature type="region of interest" description="Disordered" evidence="1">
    <location>
        <begin position="160"/>
        <end position="185"/>
    </location>
</feature>
<protein>
    <submittedName>
        <fullName evidence="2">Uncharacterized protein</fullName>
    </submittedName>
</protein>
<accession>A0AAW1R2P5</accession>
<gene>
    <name evidence="2" type="ORF">WJX74_004920</name>
</gene>
<comment type="caution">
    <text evidence="2">The sequence shown here is derived from an EMBL/GenBank/DDBJ whole genome shotgun (WGS) entry which is preliminary data.</text>
</comment>
<sequence length="203" mass="21466">MVSAGASSLGVLLDLGGSRQLRSPRTSAIADIGPQPQCRSCSRVPTAWKEFVEAYRKPIIVGKADRGEGKDTITVQQAHADATYKFIVEAPRASTAVAAQAATHPAGKPRHGQQPSTCMAIRRSPACFLEGQNHKTQWTQGQGCRVGRLATLNKQSKGFSLARALPGPPSTRLASTYPPPRTAPESELAALVPKVDLISTASS</sequence>
<evidence type="ECO:0000313" key="2">
    <source>
        <dbReference type="EMBL" id="KAK9827840.1"/>
    </source>
</evidence>
<reference evidence="2 3" key="1">
    <citation type="journal article" date="2024" name="Nat. Commun.">
        <title>Phylogenomics reveals the evolutionary origins of lichenization in chlorophyte algae.</title>
        <authorList>
            <person name="Puginier C."/>
            <person name="Libourel C."/>
            <person name="Otte J."/>
            <person name="Skaloud P."/>
            <person name="Haon M."/>
            <person name="Grisel S."/>
            <person name="Petersen M."/>
            <person name="Berrin J.G."/>
            <person name="Delaux P.M."/>
            <person name="Dal Grande F."/>
            <person name="Keller J."/>
        </authorList>
    </citation>
    <scope>NUCLEOTIDE SEQUENCE [LARGE SCALE GENOMIC DNA]</scope>
    <source>
        <strain evidence="2 3">SAG 2145</strain>
    </source>
</reference>
<dbReference type="Proteomes" id="UP001438707">
    <property type="component" value="Unassembled WGS sequence"/>
</dbReference>
<keyword evidence="3" id="KW-1185">Reference proteome</keyword>
<dbReference type="EMBL" id="JALJOS010000017">
    <property type="protein sequence ID" value="KAK9827840.1"/>
    <property type="molecule type" value="Genomic_DNA"/>
</dbReference>
<name>A0AAW1R2P5_9CHLO</name>